<name>A0A238JAU4_9RHOB</name>
<proteinExistence type="predicted"/>
<feature type="transmembrane region" description="Helical" evidence="1">
    <location>
        <begin position="12"/>
        <end position="30"/>
    </location>
</feature>
<protein>
    <recommendedName>
        <fullName evidence="4">DUF2842 domain-containing protein</fullName>
    </recommendedName>
</protein>
<dbReference type="Proteomes" id="UP000225972">
    <property type="component" value="Unassembled WGS sequence"/>
</dbReference>
<sequence>MALSYKARRRWALVILLIGMPIYVVVAVSIANRVGVSDLPRFVQFVIYVALGIGWVFPLKPIFLGIGQADPDADPEDGQD</sequence>
<gene>
    <name evidence="2" type="ORF">TRP8649_01898</name>
</gene>
<keyword evidence="1" id="KW-0472">Membrane</keyword>
<dbReference type="AlphaFoldDB" id="A0A238JAU4"/>
<keyword evidence="1" id="KW-1133">Transmembrane helix</keyword>
<reference evidence="3" key="1">
    <citation type="submission" date="2017-05" db="EMBL/GenBank/DDBJ databases">
        <authorList>
            <person name="Rodrigo-Torres L."/>
            <person name="Arahal R. D."/>
            <person name="Lucena T."/>
        </authorList>
    </citation>
    <scope>NUCLEOTIDE SEQUENCE [LARGE SCALE GENOMIC DNA]</scope>
    <source>
        <strain evidence="3">CECT 8649</strain>
    </source>
</reference>
<evidence type="ECO:0000313" key="3">
    <source>
        <dbReference type="Proteomes" id="UP000225972"/>
    </source>
</evidence>
<dbReference type="RefSeq" id="WP_099244203.1">
    <property type="nucleotide sequence ID" value="NZ_FXXP01000001.1"/>
</dbReference>
<organism evidence="2 3">
    <name type="scientific">Pelagimonas phthalicica</name>
    <dbReference type="NCBI Taxonomy" id="1037362"/>
    <lineage>
        <taxon>Bacteria</taxon>
        <taxon>Pseudomonadati</taxon>
        <taxon>Pseudomonadota</taxon>
        <taxon>Alphaproteobacteria</taxon>
        <taxon>Rhodobacterales</taxon>
        <taxon>Roseobacteraceae</taxon>
        <taxon>Pelagimonas</taxon>
    </lineage>
</organism>
<dbReference type="InterPro" id="IPR021265">
    <property type="entry name" value="DUF2842"/>
</dbReference>
<accession>A0A238JAU4</accession>
<dbReference type="EMBL" id="FXXP01000001">
    <property type="protein sequence ID" value="SMX27788.1"/>
    <property type="molecule type" value="Genomic_DNA"/>
</dbReference>
<evidence type="ECO:0000313" key="2">
    <source>
        <dbReference type="EMBL" id="SMX27788.1"/>
    </source>
</evidence>
<feature type="transmembrane region" description="Helical" evidence="1">
    <location>
        <begin position="42"/>
        <end position="59"/>
    </location>
</feature>
<keyword evidence="3" id="KW-1185">Reference proteome</keyword>
<evidence type="ECO:0008006" key="4">
    <source>
        <dbReference type="Google" id="ProtNLM"/>
    </source>
</evidence>
<dbReference type="OrthoDB" id="7510023at2"/>
<keyword evidence="1" id="KW-0812">Transmembrane</keyword>
<evidence type="ECO:0000256" key="1">
    <source>
        <dbReference type="SAM" id="Phobius"/>
    </source>
</evidence>
<dbReference type="Pfam" id="PF11003">
    <property type="entry name" value="DUF2842"/>
    <property type="match status" value="1"/>
</dbReference>